<feature type="transmembrane region" description="Helical" evidence="6">
    <location>
        <begin position="34"/>
        <end position="53"/>
    </location>
</feature>
<feature type="transmembrane region" description="Helical" evidence="6">
    <location>
        <begin position="121"/>
        <end position="137"/>
    </location>
</feature>
<evidence type="ECO:0000256" key="7">
    <source>
        <dbReference type="SAM" id="SignalP"/>
    </source>
</evidence>
<dbReference type="EMBL" id="BOPV01000001">
    <property type="protein sequence ID" value="GIL39002.1"/>
    <property type="molecule type" value="Genomic_DNA"/>
</dbReference>
<organism evidence="9 10">
    <name type="scientific">Roseiterribacter gracilis</name>
    <dbReference type="NCBI Taxonomy" id="2812848"/>
    <lineage>
        <taxon>Bacteria</taxon>
        <taxon>Pseudomonadati</taxon>
        <taxon>Pseudomonadota</taxon>
        <taxon>Alphaproteobacteria</taxon>
        <taxon>Rhodospirillales</taxon>
        <taxon>Roseiterribacteraceae</taxon>
        <taxon>Roseiterribacter</taxon>
    </lineage>
</organism>
<keyword evidence="10" id="KW-1185">Reference proteome</keyword>
<evidence type="ECO:0000313" key="9">
    <source>
        <dbReference type="EMBL" id="GIL39002.1"/>
    </source>
</evidence>
<evidence type="ECO:0000256" key="5">
    <source>
        <dbReference type="ARBA" id="ARBA00023136"/>
    </source>
</evidence>
<comment type="caution">
    <text evidence="9">The sequence shown here is derived from an EMBL/GenBank/DDBJ whole genome shotgun (WGS) entry which is preliminary data.</text>
</comment>
<gene>
    <name evidence="9" type="ORF">TMPK1_12390</name>
</gene>
<reference evidence="9" key="1">
    <citation type="submission" date="2021-02" db="EMBL/GenBank/DDBJ databases">
        <title>Genome sequence of Rhodospirillales sp. strain TMPK1 isolated from soil.</title>
        <authorList>
            <person name="Nakai R."/>
            <person name="Kusada H."/>
            <person name="Tamaki H."/>
        </authorList>
    </citation>
    <scope>NUCLEOTIDE SEQUENCE</scope>
    <source>
        <strain evidence="9">TMPK1</strain>
    </source>
</reference>
<accession>A0A8S8XAB5</accession>
<feature type="domain" description="EamA" evidence="8">
    <location>
        <begin position="145"/>
        <end position="279"/>
    </location>
</feature>
<name>A0A8S8XAB5_9PROT</name>
<dbReference type="InterPro" id="IPR051258">
    <property type="entry name" value="Diverse_Substrate_Transporter"/>
</dbReference>
<dbReference type="GO" id="GO:0005886">
    <property type="term" value="C:plasma membrane"/>
    <property type="evidence" value="ECO:0007669"/>
    <property type="project" value="UniProtKB-SubCell"/>
</dbReference>
<keyword evidence="5 6" id="KW-0472">Membrane</keyword>
<evidence type="ECO:0000259" key="8">
    <source>
        <dbReference type="Pfam" id="PF00892"/>
    </source>
</evidence>
<dbReference type="InterPro" id="IPR000620">
    <property type="entry name" value="EamA_dom"/>
</dbReference>
<feature type="transmembrane region" description="Helical" evidence="6">
    <location>
        <begin position="237"/>
        <end position="257"/>
    </location>
</feature>
<evidence type="ECO:0000256" key="2">
    <source>
        <dbReference type="ARBA" id="ARBA00022475"/>
    </source>
</evidence>
<feature type="transmembrane region" description="Helical" evidence="6">
    <location>
        <begin position="202"/>
        <end position="225"/>
    </location>
</feature>
<keyword evidence="4 6" id="KW-1133">Transmembrane helix</keyword>
<evidence type="ECO:0000256" key="4">
    <source>
        <dbReference type="ARBA" id="ARBA00022989"/>
    </source>
</evidence>
<dbReference type="RefSeq" id="WP_420242103.1">
    <property type="nucleotide sequence ID" value="NZ_BOPV01000001.1"/>
</dbReference>
<evidence type="ECO:0000256" key="1">
    <source>
        <dbReference type="ARBA" id="ARBA00004651"/>
    </source>
</evidence>
<keyword evidence="2" id="KW-1003">Cell membrane</keyword>
<protein>
    <submittedName>
        <fullName evidence="9">MFS transporter</fullName>
    </submittedName>
</protein>
<dbReference type="SUPFAM" id="SSF103481">
    <property type="entry name" value="Multidrug resistance efflux transporter EmrE"/>
    <property type="match status" value="2"/>
</dbReference>
<sequence length="292" mass="30386">MSRLVANLLLLLAATIWGAAFVAQTTAMASIGPLWFIAIRFALAAIVVAPFALREGEGGAGDARSWRYGAAIGVFLFLGALVQQIGLLHTTVTNGGFLTSLYVLTTPVLGFLLFREMPHRVIWPGAALALAGTWLLGGGLGQLNWGDALITIGAIFWGMQILLLGRGSRATGRPLLLSVQQFAVTAALGLLVAALFEPISVAAVRGAAIELLYAGVLSGGLAFALQAVGQRHTPNADAAIILSAEAPLASLFGILLLGERVSAIGAVGCTLIFAAILLVQLAPEWQRRRNAS</sequence>
<dbReference type="AlphaFoldDB" id="A0A8S8XAB5"/>
<evidence type="ECO:0000256" key="3">
    <source>
        <dbReference type="ARBA" id="ARBA00022692"/>
    </source>
</evidence>
<feature type="transmembrane region" description="Helical" evidence="6">
    <location>
        <begin position="175"/>
        <end position="196"/>
    </location>
</feature>
<dbReference type="PANTHER" id="PTHR42920">
    <property type="entry name" value="OS03G0707200 PROTEIN-RELATED"/>
    <property type="match status" value="1"/>
</dbReference>
<evidence type="ECO:0000256" key="6">
    <source>
        <dbReference type="SAM" id="Phobius"/>
    </source>
</evidence>
<feature type="chain" id="PRO_5035772389" evidence="7">
    <location>
        <begin position="20"/>
        <end position="292"/>
    </location>
</feature>
<feature type="transmembrane region" description="Helical" evidence="6">
    <location>
        <begin position="263"/>
        <end position="282"/>
    </location>
</feature>
<feature type="signal peptide" evidence="7">
    <location>
        <begin position="1"/>
        <end position="19"/>
    </location>
</feature>
<dbReference type="PANTHER" id="PTHR42920:SF5">
    <property type="entry name" value="EAMA DOMAIN-CONTAINING PROTEIN"/>
    <property type="match status" value="1"/>
</dbReference>
<keyword evidence="3 6" id="KW-0812">Transmembrane</keyword>
<proteinExistence type="predicted"/>
<dbReference type="InterPro" id="IPR037185">
    <property type="entry name" value="EmrE-like"/>
</dbReference>
<feature type="transmembrane region" description="Helical" evidence="6">
    <location>
        <begin position="65"/>
        <end position="85"/>
    </location>
</feature>
<feature type="domain" description="EamA" evidence="8">
    <location>
        <begin position="6"/>
        <end position="136"/>
    </location>
</feature>
<evidence type="ECO:0000313" key="10">
    <source>
        <dbReference type="Proteomes" id="UP000681075"/>
    </source>
</evidence>
<keyword evidence="7" id="KW-0732">Signal</keyword>
<dbReference type="Proteomes" id="UP000681075">
    <property type="component" value="Unassembled WGS sequence"/>
</dbReference>
<feature type="transmembrane region" description="Helical" evidence="6">
    <location>
        <begin position="143"/>
        <end position="163"/>
    </location>
</feature>
<feature type="transmembrane region" description="Helical" evidence="6">
    <location>
        <begin position="97"/>
        <end position="114"/>
    </location>
</feature>
<dbReference type="Pfam" id="PF00892">
    <property type="entry name" value="EamA"/>
    <property type="match status" value="2"/>
</dbReference>
<comment type="subcellular location">
    <subcellularLocation>
        <location evidence="1">Cell membrane</location>
        <topology evidence="1">Multi-pass membrane protein</topology>
    </subcellularLocation>
</comment>